<dbReference type="Pfam" id="PF00462">
    <property type="entry name" value="Glutaredoxin"/>
    <property type="match status" value="1"/>
</dbReference>
<dbReference type="EMBL" id="JAMYWD010000002">
    <property type="protein sequence ID" value="KAJ4977905.1"/>
    <property type="molecule type" value="Genomic_DNA"/>
</dbReference>
<dbReference type="PROSITE" id="PS51354">
    <property type="entry name" value="GLUTAREDOXIN_2"/>
    <property type="match status" value="1"/>
</dbReference>
<evidence type="ECO:0000259" key="1">
    <source>
        <dbReference type="Pfam" id="PF00462"/>
    </source>
</evidence>
<comment type="caution">
    <text evidence="2">The sequence shown here is derived from an EMBL/GenBank/DDBJ whole genome shotgun (WGS) entry which is preliminary data.</text>
</comment>
<name>A0A9Q0QZJ8_9MAGN</name>
<accession>A0A9Q0QZJ8</accession>
<dbReference type="PANTHER" id="PTHR45669">
    <property type="entry name" value="GLUTAREDOXIN DOMAIN-CONTAINING CYSTEINE-RICH PROTEIN CG12206-RELATED"/>
    <property type="match status" value="1"/>
</dbReference>
<dbReference type="Pfam" id="PF23733">
    <property type="entry name" value="GRXCR1-2_C"/>
    <property type="match status" value="1"/>
</dbReference>
<dbReference type="Proteomes" id="UP001141806">
    <property type="component" value="Unassembled WGS sequence"/>
</dbReference>
<dbReference type="AlphaFoldDB" id="A0A9Q0QZJ8"/>
<reference evidence="2" key="1">
    <citation type="journal article" date="2023" name="Plant J.">
        <title>The genome of the king protea, Protea cynaroides.</title>
        <authorList>
            <person name="Chang J."/>
            <person name="Duong T.A."/>
            <person name="Schoeman C."/>
            <person name="Ma X."/>
            <person name="Roodt D."/>
            <person name="Barker N."/>
            <person name="Li Z."/>
            <person name="Van de Peer Y."/>
            <person name="Mizrachi E."/>
        </authorList>
    </citation>
    <scope>NUCLEOTIDE SEQUENCE</scope>
    <source>
        <tissue evidence="2">Young leaves</tissue>
    </source>
</reference>
<organism evidence="2 3">
    <name type="scientific">Protea cynaroides</name>
    <dbReference type="NCBI Taxonomy" id="273540"/>
    <lineage>
        <taxon>Eukaryota</taxon>
        <taxon>Viridiplantae</taxon>
        <taxon>Streptophyta</taxon>
        <taxon>Embryophyta</taxon>
        <taxon>Tracheophyta</taxon>
        <taxon>Spermatophyta</taxon>
        <taxon>Magnoliopsida</taxon>
        <taxon>Proteales</taxon>
        <taxon>Proteaceae</taxon>
        <taxon>Protea</taxon>
    </lineage>
</organism>
<dbReference type="InterPro" id="IPR002109">
    <property type="entry name" value="Glutaredoxin"/>
</dbReference>
<dbReference type="SUPFAM" id="SSF52833">
    <property type="entry name" value="Thioredoxin-like"/>
    <property type="match status" value="1"/>
</dbReference>
<sequence length="272" mass="30616">MEDLEVDISSKPNSTSFLDRSYSVRHDSSSSKKNFFSRSVFGKKLSGFLHTKSENSNPNSVDEGRVKKLCNSFESSSDAGDNNSNSSMKSLIGDNRRTMSFRQSGIVQARTLLFNNRIRLPGTEDKIVVYFTSLRGIRRTYEDCCAVRNIFGGFRVSVDERDISMDSGYRRELQSVLREKTVSLPHVFIRGRYIGGAEEIKMLLEIGELARLLEGFPVRDPRLVCETCGAARFVPCLNCNGSRKVFEEDEGQLIRCPECNENGLIRCPSCNS</sequence>
<dbReference type="Gene3D" id="3.40.30.10">
    <property type="entry name" value="Glutaredoxin"/>
    <property type="match status" value="1"/>
</dbReference>
<evidence type="ECO:0000313" key="2">
    <source>
        <dbReference type="EMBL" id="KAJ4977905.1"/>
    </source>
</evidence>
<evidence type="ECO:0000313" key="3">
    <source>
        <dbReference type="Proteomes" id="UP001141806"/>
    </source>
</evidence>
<dbReference type="PANTHER" id="PTHR45669:SF18">
    <property type="entry name" value="GLUTAREDOXIN FAMILY PROTEIN"/>
    <property type="match status" value="1"/>
</dbReference>
<dbReference type="CDD" id="cd03031">
    <property type="entry name" value="GRX_GRX_like"/>
    <property type="match status" value="1"/>
</dbReference>
<gene>
    <name evidence="2" type="ORF">NE237_008685</name>
</gene>
<dbReference type="OrthoDB" id="423313at2759"/>
<keyword evidence="3" id="KW-1185">Reference proteome</keyword>
<protein>
    <recommendedName>
        <fullName evidence="1">Glutaredoxin domain-containing protein</fullName>
    </recommendedName>
</protein>
<proteinExistence type="predicted"/>
<dbReference type="InterPro" id="IPR036249">
    <property type="entry name" value="Thioredoxin-like_sf"/>
</dbReference>
<feature type="domain" description="Glutaredoxin" evidence="1">
    <location>
        <begin position="128"/>
        <end position="194"/>
    </location>
</feature>